<evidence type="ECO:0000256" key="3">
    <source>
        <dbReference type="ARBA" id="ARBA00022884"/>
    </source>
</evidence>
<evidence type="ECO:0000256" key="6">
    <source>
        <dbReference type="SAM" id="MobiDB-lite"/>
    </source>
</evidence>
<dbReference type="InterPro" id="IPR012677">
    <property type="entry name" value="Nucleotide-bd_a/b_plait_sf"/>
</dbReference>
<keyword evidence="4" id="KW-0539">Nucleus</keyword>
<evidence type="ECO:0000256" key="5">
    <source>
        <dbReference type="PROSITE-ProRule" id="PRU00176"/>
    </source>
</evidence>
<accession>A0A0U2V722</accession>
<feature type="region of interest" description="Disordered" evidence="6">
    <location>
        <begin position="79"/>
        <end position="100"/>
    </location>
</feature>
<dbReference type="SUPFAM" id="SSF54928">
    <property type="entry name" value="RNA-binding domain, RBD"/>
    <property type="match status" value="1"/>
</dbReference>
<protein>
    <submittedName>
        <fullName evidence="8">Putative RNA-binding protein 19-like protein</fullName>
    </submittedName>
</protein>
<dbReference type="InterPro" id="IPR051945">
    <property type="entry name" value="RRM_MRD1_RNA_proc_ribogen"/>
</dbReference>
<dbReference type="InterPro" id="IPR035979">
    <property type="entry name" value="RBD_domain_sf"/>
</dbReference>
<feature type="domain" description="RRM" evidence="7">
    <location>
        <begin position="2"/>
        <end position="79"/>
    </location>
</feature>
<name>A0A0U2V722_9MAXI</name>
<dbReference type="AlphaFoldDB" id="A0A0U2V722"/>
<dbReference type="PANTHER" id="PTHR48039">
    <property type="entry name" value="RNA-BINDING MOTIF PROTEIN 14B"/>
    <property type="match status" value="1"/>
</dbReference>
<comment type="subcellular location">
    <subcellularLocation>
        <location evidence="1">Nucleus</location>
    </subcellularLocation>
</comment>
<reference evidence="8" key="1">
    <citation type="journal article" date="2015" name="Sci. Rep.">
        <title>Spliced leader RNA trans-splicing discovered in copepods.</title>
        <authorList>
            <person name="Yang F."/>
            <person name="Xu D."/>
            <person name="Zhuang Y."/>
            <person name="Yi X."/>
            <person name="Huang Y."/>
            <person name="Chen H."/>
            <person name="Lin S."/>
            <person name="Campbell D.A."/>
            <person name="Sturm N.R."/>
            <person name="Liu G."/>
            <person name="Zhang H."/>
        </authorList>
    </citation>
    <scope>NUCLEOTIDE SEQUENCE</scope>
</reference>
<dbReference type="PANTHER" id="PTHR48039:SF5">
    <property type="entry name" value="RNA-BINDING PROTEIN 28"/>
    <property type="match status" value="1"/>
</dbReference>
<dbReference type="Gene3D" id="3.30.70.330">
    <property type="match status" value="1"/>
</dbReference>
<keyword evidence="2" id="KW-0677">Repeat</keyword>
<feature type="non-terminal residue" evidence="8">
    <location>
        <position position="100"/>
    </location>
</feature>
<evidence type="ECO:0000256" key="1">
    <source>
        <dbReference type="ARBA" id="ARBA00004123"/>
    </source>
</evidence>
<dbReference type="PROSITE" id="PS50102">
    <property type="entry name" value="RRM"/>
    <property type="match status" value="1"/>
</dbReference>
<keyword evidence="3 5" id="KW-0694">RNA-binding</keyword>
<sequence>MSRLIAKNLPLSITQDKLRNVFSTKGFITDLQLKYTKDGKFRGFAYIGFKTETEAENARNYYNDTYIGAAKIQVQMCTGLGDHQPKPKHGQREQIVPSED</sequence>
<dbReference type="EMBL" id="KT754188">
    <property type="protein sequence ID" value="ALS04022.1"/>
    <property type="molecule type" value="mRNA"/>
</dbReference>
<proteinExistence type="evidence at transcript level"/>
<dbReference type="SMART" id="SM00360">
    <property type="entry name" value="RRM"/>
    <property type="match status" value="1"/>
</dbReference>
<dbReference type="Pfam" id="PF00076">
    <property type="entry name" value="RRM_1"/>
    <property type="match status" value="1"/>
</dbReference>
<evidence type="ECO:0000259" key="7">
    <source>
        <dbReference type="PROSITE" id="PS50102"/>
    </source>
</evidence>
<dbReference type="GO" id="GO:0003729">
    <property type="term" value="F:mRNA binding"/>
    <property type="evidence" value="ECO:0007669"/>
    <property type="project" value="TreeGrafter"/>
</dbReference>
<evidence type="ECO:0000313" key="8">
    <source>
        <dbReference type="EMBL" id="ALS04022.1"/>
    </source>
</evidence>
<evidence type="ECO:0000256" key="4">
    <source>
        <dbReference type="ARBA" id="ARBA00023242"/>
    </source>
</evidence>
<dbReference type="InterPro" id="IPR000504">
    <property type="entry name" value="RRM_dom"/>
</dbReference>
<dbReference type="GO" id="GO:0005634">
    <property type="term" value="C:nucleus"/>
    <property type="evidence" value="ECO:0007669"/>
    <property type="project" value="UniProtKB-SubCell"/>
</dbReference>
<organism evidence="8">
    <name type="scientific">Pseudodiaptomus poplesia</name>
    <dbReference type="NCBI Taxonomy" id="213370"/>
    <lineage>
        <taxon>Eukaryota</taxon>
        <taxon>Metazoa</taxon>
        <taxon>Ecdysozoa</taxon>
        <taxon>Arthropoda</taxon>
        <taxon>Crustacea</taxon>
        <taxon>Multicrustacea</taxon>
        <taxon>Hexanauplia</taxon>
        <taxon>Copepoda</taxon>
        <taxon>Calanoida</taxon>
        <taxon>Pseudodiaptomidae</taxon>
        <taxon>Pseudodiaptomus</taxon>
    </lineage>
</organism>
<evidence type="ECO:0000256" key="2">
    <source>
        <dbReference type="ARBA" id="ARBA00022737"/>
    </source>
</evidence>